<dbReference type="PROSITE" id="PS51186">
    <property type="entry name" value="GNAT"/>
    <property type="match status" value="1"/>
</dbReference>
<evidence type="ECO:0000313" key="3">
    <source>
        <dbReference type="Proteomes" id="UP001230005"/>
    </source>
</evidence>
<keyword evidence="3" id="KW-1185">Reference proteome</keyword>
<dbReference type="CDD" id="cd04301">
    <property type="entry name" value="NAT_SF"/>
    <property type="match status" value="1"/>
</dbReference>
<dbReference type="Proteomes" id="UP001230005">
    <property type="component" value="Unassembled WGS sequence"/>
</dbReference>
<evidence type="ECO:0000313" key="2">
    <source>
        <dbReference type="EMBL" id="MDQ0256185.1"/>
    </source>
</evidence>
<dbReference type="SUPFAM" id="SSF55729">
    <property type="entry name" value="Acyl-CoA N-acyltransferases (Nat)"/>
    <property type="match status" value="1"/>
</dbReference>
<comment type="caution">
    <text evidence="2">The sequence shown here is derived from an EMBL/GenBank/DDBJ whole genome shotgun (WGS) entry which is preliminary data.</text>
</comment>
<dbReference type="RefSeq" id="WP_307327926.1">
    <property type="nucleotide sequence ID" value="NZ_JAUSUG010000015.1"/>
</dbReference>
<proteinExistence type="predicted"/>
<sequence length="182" mass="21228">MIKTEQGKLIMEVDAKDGTKVTLRPAEKDDAFDIITNVEDIIQEGKYIQKEKVRTIEEEQSFIQEMIEQDNMYTAVVIDNQVMGIARLVRGELKMKRHTALFRTWLGKEAQGKGLGNSIMDYTLQWGKIHRLHKICLTVFESNKVAKRLYEKFGFVTEGIQKEQVYIDGEFDNEIFMAYFYN</sequence>
<evidence type="ECO:0000259" key="1">
    <source>
        <dbReference type="PROSITE" id="PS51186"/>
    </source>
</evidence>
<dbReference type="Gene3D" id="3.40.630.30">
    <property type="match status" value="1"/>
</dbReference>
<feature type="domain" description="N-acetyltransferase" evidence="1">
    <location>
        <begin position="21"/>
        <end position="182"/>
    </location>
</feature>
<dbReference type="EMBL" id="JAUSUG010000015">
    <property type="protein sequence ID" value="MDQ0256185.1"/>
    <property type="molecule type" value="Genomic_DNA"/>
</dbReference>
<reference evidence="2 3" key="1">
    <citation type="submission" date="2023-07" db="EMBL/GenBank/DDBJ databases">
        <title>Genomic Encyclopedia of Type Strains, Phase IV (KMG-IV): sequencing the most valuable type-strain genomes for metagenomic binning, comparative biology and taxonomic classification.</title>
        <authorList>
            <person name="Goeker M."/>
        </authorList>
    </citation>
    <scope>NUCLEOTIDE SEQUENCE [LARGE SCALE GENOMIC DNA]</scope>
    <source>
        <strain evidence="2 3">DSM 9768</strain>
    </source>
</reference>
<gene>
    <name evidence="2" type="ORF">J2S74_003603</name>
</gene>
<dbReference type="InterPro" id="IPR000182">
    <property type="entry name" value="GNAT_dom"/>
</dbReference>
<name>A0ABT9ZY61_9BACI</name>
<protein>
    <submittedName>
        <fullName evidence="2">RimJ/RimL family protein N-acetyltransferase</fullName>
    </submittedName>
</protein>
<accession>A0ABT9ZY61</accession>
<dbReference type="Pfam" id="PF00583">
    <property type="entry name" value="Acetyltransf_1"/>
    <property type="match status" value="1"/>
</dbReference>
<dbReference type="PANTHER" id="PTHR43415">
    <property type="entry name" value="SPERMIDINE N(1)-ACETYLTRANSFERASE"/>
    <property type="match status" value="1"/>
</dbReference>
<dbReference type="PANTHER" id="PTHR43415:SF3">
    <property type="entry name" value="GNAT-FAMILY ACETYLTRANSFERASE"/>
    <property type="match status" value="1"/>
</dbReference>
<dbReference type="InterPro" id="IPR016181">
    <property type="entry name" value="Acyl_CoA_acyltransferase"/>
</dbReference>
<organism evidence="2 3">
    <name type="scientific">Evansella vedderi</name>
    <dbReference type="NCBI Taxonomy" id="38282"/>
    <lineage>
        <taxon>Bacteria</taxon>
        <taxon>Bacillati</taxon>
        <taxon>Bacillota</taxon>
        <taxon>Bacilli</taxon>
        <taxon>Bacillales</taxon>
        <taxon>Bacillaceae</taxon>
        <taxon>Evansella</taxon>
    </lineage>
</organism>